<dbReference type="InterPro" id="IPR011990">
    <property type="entry name" value="TPR-like_helical_dom_sf"/>
</dbReference>
<dbReference type="Proteomes" id="UP000635142">
    <property type="component" value="Unassembled WGS sequence"/>
</dbReference>
<reference evidence="2" key="1">
    <citation type="submission" date="2020-08" db="EMBL/GenBank/DDBJ databases">
        <title>Sulfitobacter aestuariivivens sp. nov., isolated from a tidal flat.</title>
        <authorList>
            <person name="Park S."/>
            <person name="Yoon J.-H."/>
        </authorList>
    </citation>
    <scope>NUCLEOTIDE SEQUENCE</scope>
    <source>
        <strain evidence="2">TSTF-M16</strain>
    </source>
</reference>
<dbReference type="PANTHER" id="PTHR43628">
    <property type="entry name" value="ACTIVATOR OF C KINASE PROTEIN 1-RELATED"/>
    <property type="match status" value="1"/>
</dbReference>
<dbReference type="AlphaFoldDB" id="A0A927D972"/>
<dbReference type="SMART" id="SM00671">
    <property type="entry name" value="SEL1"/>
    <property type="match status" value="4"/>
</dbReference>
<evidence type="ECO:0000313" key="3">
    <source>
        <dbReference type="Proteomes" id="UP000635142"/>
    </source>
</evidence>
<proteinExistence type="predicted"/>
<dbReference type="InterPro" id="IPR052945">
    <property type="entry name" value="Mitotic_Regulator"/>
</dbReference>
<gene>
    <name evidence="2" type="ORF">H9Q16_19140</name>
</gene>
<feature type="signal peptide" evidence="1">
    <location>
        <begin position="1"/>
        <end position="22"/>
    </location>
</feature>
<comment type="caution">
    <text evidence="2">The sequence shown here is derived from an EMBL/GenBank/DDBJ whole genome shotgun (WGS) entry which is preliminary data.</text>
</comment>
<feature type="chain" id="PRO_5037434590" evidence="1">
    <location>
        <begin position="23"/>
        <end position="911"/>
    </location>
</feature>
<dbReference type="PANTHER" id="PTHR43628:SF1">
    <property type="entry name" value="CHITIN SYNTHASE REGULATORY FACTOR 2-RELATED"/>
    <property type="match status" value="1"/>
</dbReference>
<protein>
    <submittedName>
        <fullName evidence="2">Sel1 repeat family protein</fullName>
    </submittedName>
</protein>
<keyword evidence="1" id="KW-0732">Signal</keyword>
<keyword evidence="3" id="KW-1185">Reference proteome</keyword>
<dbReference type="RefSeq" id="WP_191077074.1">
    <property type="nucleotide sequence ID" value="NZ_JACTAG010000003.1"/>
</dbReference>
<dbReference type="Gene3D" id="1.25.40.10">
    <property type="entry name" value="Tetratricopeptide repeat domain"/>
    <property type="match status" value="3"/>
</dbReference>
<accession>A0A927D972</accession>
<organism evidence="2 3">
    <name type="scientific">Sulfitobacter aestuariivivens</name>
    <dbReference type="NCBI Taxonomy" id="2766981"/>
    <lineage>
        <taxon>Bacteria</taxon>
        <taxon>Pseudomonadati</taxon>
        <taxon>Pseudomonadota</taxon>
        <taxon>Alphaproteobacteria</taxon>
        <taxon>Rhodobacterales</taxon>
        <taxon>Roseobacteraceae</taxon>
        <taxon>Sulfitobacter</taxon>
    </lineage>
</organism>
<evidence type="ECO:0000256" key="1">
    <source>
        <dbReference type="SAM" id="SignalP"/>
    </source>
</evidence>
<dbReference type="Pfam" id="PF08238">
    <property type="entry name" value="Sel1"/>
    <property type="match status" value="4"/>
</dbReference>
<name>A0A927D972_9RHOB</name>
<sequence length="911" mass="99700">MIRTALLSCVLFLAALAPRAEAQALNLEFLPPDVEPNDVCYNAGVAAGPDDLTTDGDREVLTDKDRIRFLRRDIRVYSQDDADRYFDFIKVLIARRTGLDAEFNSVDAAFAEVDLWLRAGRMETLHSSGLIEGLRDRVEELSNNQRVTLARFYNDGIGVDADPAFAQELIREAAFGGNARALLEIARLAQQGILIDDWDAPLDLTVTMAFGGILGALDSGVCRRAEQIAQAYLKGDVVAKNPALALAWYRFAADLGRAESAWRVVEFHLNADAAQKDNIELRSYLEQAVRLGISISPGDEAALVASGAVDRAELQAMLGFNYSQDVRRTARSLPEKLELVVNIDGMEAGEDSKYLQYLSEISQVSEAPGRVFERLATETLIRRGRWAGEAKAMELLEEAVRRGDGPGAQKLARMLVRYRDDPARIVRAESLLLEVVARQGEPQAMADLDRLYRCQVNDAPRLAQADAWAAQYRATGHRTVSVNATDLLALAPERAPEAIAKIQTQALDGRSQMVASHAQRVQSNPLAPQAALRFWASRVNRSNQALEAFAELEFELATTPAQRELAMEFFRRVHLNNGVTTALDLAIALTEYNARDPQVAQEIVKLLTMAGNRGEGGAIRLLARLQSGERSEAEVYAQFADKIEARGDFLGLMFAMPHIDAGRVDDYVDRAVSLMNCGTKDADELGDAYAIHGQGEMSYHWRRIGLHFEGGHVLSKLRLSNRQMGWFNDGTAPSIADAAARALADGDAGALMRLIVLTANPDLATYDAEAASGYILQALENSSAASLPDVVALFRAAPDEVQKQVQTTVDIGLTLQRAAEAGSVNAAYEYAMLLRERARLTADLGRSANWLQQAAERGHRDAMYEYGYAIGFGLGRPADPAEALLWLDQAGRVGHPKAAETAHVLRVKSGL</sequence>
<evidence type="ECO:0000313" key="2">
    <source>
        <dbReference type="EMBL" id="MBD3666059.1"/>
    </source>
</evidence>
<dbReference type="SUPFAM" id="SSF81901">
    <property type="entry name" value="HCP-like"/>
    <property type="match status" value="2"/>
</dbReference>
<dbReference type="InterPro" id="IPR006597">
    <property type="entry name" value="Sel1-like"/>
</dbReference>
<dbReference type="EMBL" id="JACTAG010000003">
    <property type="protein sequence ID" value="MBD3666059.1"/>
    <property type="molecule type" value="Genomic_DNA"/>
</dbReference>